<dbReference type="EMBL" id="FNRS01000001">
    <property type="protein sequence ID" value="SEC20765.1"/>
    <property type="molecule type" value="Genomic_DNA"/>
</dbReference>
<dbReference type="RefSeq" id="WP_048380510.1">
    <property type="nucleotide sequence ID" value="NZ_FNRS01000001.1"/>
</dbReference>
<dbReference type="OrthoDB" id="483160at2"/>
<dbReference type="Proteomes" id="UP000036395">
    <property type="component" value="Unassembled WGS sequence"/>
</dbReference>
<dbReference type="AlphaFoldDB" id="A0A0J6GTY0"/>
<evidence type="ECO:0000313" key="1">
    <source>
        <dbReference type="EMBL" id="KMM85574.1"/>
    </source>
</evidence>
<reference evidence="1 3" key="1">
    <citation type="submission" date="2015-02" db="EMBL/GenBank/DDBJ databases">
        <title>Pseudomonas helleri sp. nov. and Pseudomonas weihenstephanensis sp. nov., isolated from raw cows milk.</title>
        <authorList>
            <person name="von Neubeck M."/>
            <person name="Huptas C."/>
            <person name="Wenning M."/>
            <person name="Scherer S."/>
        </authorList>
    </citation>
    <scope>NUCLEOTIDE SEQUENCE [LARGE SCALE GENOMIC DNA]</scope>
    <source>
        <strain evidence="1 3">DSM 21104</strain>
    </source>
</reference>
<evidence type="ECO:0000313" key="2">
    <source>
        <dbReference type="EMBL" id="SEC20765.1"/>
    </source>
</evidence>
<comment type="caution">
    <text evidence="1">The sequence shown here is derived from an EMBL/GenBank/DDBJ whole genome shotgun (WGS) entry which is preliminary data.</text>
</comment>
<dbReference type="Pfam" id="PF17645">
    <property type="entry name" value="Amdase"/>
    <property type="match status" value="1"/>
</dbReference>
<organism evidence="1 3">
    <name type="scientific">Pseudomonas taetrolens</name>
    <dbReference type="NCBI Taxonomy" id="47884"/>
    <lineage>
        <taxon>Bacteria</taxon>
        <taxon>Pseudomonadati</taxon>
        <taxon>Pseudomonadota</taxon>
        <taxon>Gammaproteobacteria</taxon>
        <taxon>Pseudomonadales</taxon>
        <taxon>Pseudomonadaceae</taxon>
        <taxon>Pseudomonas</taxon>
    </lineage>
</organism>
<dbReference type="PATRIC" id="fig|47884.3.peg.2341"/>
<evidence type="ECO:0000313" key="4">
    <source>
        <dbReference type="Proteomes" id="UP000183155"/>
    </source>
</evidence>
<dbReference type="InterPro" id="IPR026286">
    <property type="entry name" value="MaiA/AMDase"/>
</dbReference>
<dbReference type="PANTHER" id="PTHR40267:SF1">
    <property type="entry name" value="BLR3294 PROTEIN"/>
    <property type="match status" value="1"/>
</dbReference>
<keyword evidence="2" id="KW-0413">Isomerase</keyword>
<name>A0A0J6GTY0_PSETA</name>
<dbReference type="PIRSF" id="PIRSF015736">
    <property type="entry name" value="MI"/>
    <property type="match status" value="1"/>
</dbReference>
<protein>
    <submittedName>
        <fullName evidence="1">Arylmalonate decarboxylase</fullName>
    </submittedName>
    <submittedName>
        <fullName evidence="2">Maleate isomerase</fullName>
    </submittedName>
</protein>
<dbReference type="Proteomes" id="UP000183155">
    <property type="component" value="Unassembled WGS sequence"/>
</dbReference>
<dbReference type="Gene3D" id="3.40.50.12500">
    <property type="match status" value="1"/>
</dbReference>
<dbReference type="EMBL" id="JYLA01000003">
    <property type="protein sequence ID" value="KMM85574.1"/>
    <property type="molecule type" value="Genomic_DNA"/>
</dbReference>
<gene>
    <name evidence="2" type="ORF">SAMN04490203_1996</name>
    <name evidence="1" type="ORF">TU78_09570</name>
</gene>
<accession>A0A0J6GTY0</accession>
<reference evidence="2 4" key="2">
    <citation type="submission" date="2016-10" db="EMBL/GenBank/DDBJ databases">
        <authorList>
            <person name="Varghese N."/>
            <person name="Submissions S."/>
        </authorList>
    </citation>
    <scope>NUCLEOTIDE SEQUENCE [LARGE SCALE GENOMIC DNA]</scope>
    <source>
        <strain evidence="2 4">BS3652</strain>
    </source>
</reference>
<sequence length="241" mass="25622">MNPGIGTLARIGQLYPSGGLCDHEPQLMAPEGVRFVTTRVPFRQTSLEADRKFAEGLEGHAQLLVDAGVDLLAINCTAATLLAGPERLRKRLFDATGLNSVTTIEAVVAGCRAQGMHRIGLLTPYPQEVIDVEREYFAGLGIEVVSALGQPCTTPVEQGSLPSAVWLELAQGFRGMALDGVLISCAGIQVAEVLATIEAQLNLPVVSSNQALVWMCLQQLRIEPQVQGFGSLFSKTLAGLA</sequence>
<dbReference type="InterPro" id="IPR053714">
    <property type="entry name" value="Iso_Racemase_Enz_sf"/>
</dbReference>
<dbReference type="STRING" id="47884.SAMN04490203_1996"/>
<evidence type="ECO:0000313" key="3">
    <source>
        <dbReference type="Proteomes" id="UP000036395"/>
    </source>
</evidence>
<dbReference type="PANTHER" id="PTHR40267">
    <property type="entry name" value="BLR3294 PROTEIN"/>
    <property type="match status" value="1"/>
</dbReference>
<proteinExistence type="predicted"/>
<keyword evidence="4" id="KW-1185">Reference proteome</keyword>
<dbReference type="GO" id="GO:0016853">
    <property type="term" value="F:isomerase activity"/>
    <property type="evidence" value="ECO:0007669"/>
    <property type="project" value="UniProtKB-KW"/>
</dbReference>